<sequence>MSVRSILSKSLQARGFGVRSKPLRQSLCRVLISAENNTAFSSATARMSSSSSNASSVDISGNPFFEKYKAKIQHMQSTNPEEYEEKLKELAERLAPKPVEPQVSENTTKGKSEAEAPKVVPPSEAARAGVGMTRSKGLDSVMKLETIQDKSADEITQIWNQYHSTKDCVFAVLKADEFENLIEKSKECPVFVFPIPRDDGFEFILCQFDRHDVYFTPLAMFQMVRENAPPCLTLSHYPELMESKGIVLMEGHFDDKVLKQELALSLVQQMSIFYGKNSKFFDLVRRFNYQPESFQYQELIDALKSLPQYDMK</sequence>
<evidence type="ECO:0000256" key="2">
    <source>
        <dbReference type="ARBA" id="ARBA00009116"/>
    </source>
</evidence>
<proteinExistence type="inferred from homology"/>
<dbReference type="PANTHER" id="PTHR13126">
    <property type="entry name" value="CHAPERONE ATP11"/>
    <property type="match status" value="1"/>
</dbReference>
<dbReference type="PANTHER" id="PTHR13126:SF0">
    <property type="entry name" value="ATP SYNTHASE MITOCHONDRIAL F1 COMPLEX ASSEMBLY FACTOR 1"/>
    <property type="match status" value="1"/>
</dbReference>
<keyword evidence="4" id="KW-0496">Mitochondrion</keyword>
<evidence type="ECO:0000256" key="5">
    <source>
        <dbReference type="SAM" id="MobiDB-lite"/>
    </source>
</evidence>
<feature type="region of interest" description="Disordered" evidence="5">
    <location>
        <begin position="93"/>
        <end position="120"/>
    </location>
</feature>
<dbReference type="InterPro" id="IPR010591">
    <property type="entry name" value="ATP11"/>
</dbReference>
<dbReference type="GeneID" id="101857405"/>
<keyword evidence="3" id="KW-0809">Transit peptide</keyword>
<protein>
    <submittedName>
        <fullName evidence="7">ATP synthase mitochondrial F1 complex assembly factor 1</fullName>
    </submittedName>
</protein>
<comment type="similarity">
    <text evidence="2">Belongs to the ATP11 family.</text>
</comment>
<evidence type="ECO:0000256" key="4">
    <source>
        <dbReference type="ARBA" id="ARBA00023128"/>
    </source>
</evidence>
<evidence type="ECO:0000256" key="1">
    <source>
        <dbReference type="ARBA" id="ARBA00004173"/>
    </source>
</evidence>
<keyword evidence="6" id="KW-1185">Reference proteome</keyword>
<evidence type="ECO:0000256" key="3">
    <source>
        <dbReference type="ARBA" id="ARBA00022946"/>
    </source>
</evidence>
<comment type="subcellular location">
    <subcellularLocation>
        <location evidence="1">Mitochondrion</location>
    </subcellularLocation>
</comment>
<reference evidence="7" key="1">
    <citation type="submission" date="2025-08" db="UniProtKB">
        <authorList>
            <consortium name="RefSeq"/>
        </authorList>
    </citation>
    <scope>IDENTIFICATION</scope>
</reference>
<accession>A0ABM0JPC5</accession>
<dbReference type="Proteomes" id="UP000694888">
    <property type="component" value="Unplaced"/>
</dbReference>
<evidence type="ECO:0000313" key="6">
    <source>
        <dbReference type="Proteomes" id="UP000694888"/>
    </source>
</evidence>
<name>A0ABM0JPC5_APLCA</name>
<gene>
    <name evidence="7" type="primary">LOC101857405</name>
</gene>
<organism evidence="6 7">
    <name type="scientific">Aplysia californica</name>
    <name type="common">California sea hare</name>
    <dbReference type="NCBI Taxonomy" id="6500"/>
    <lineage>
        <taxon>Eukaryota</taxon>
        <taxon>Metazoa</taxon>
        <taxon>Spiralia</taxon>
        <taxon>Lophotrochozoa</taxon>
        <taxon>Mollusca</taxon>
        <taxon>Gastropoda</taxon>
        <taxon>Heterobranchia</taxon>
        <taxon>Euthyneura</taxon>
        <taxon>Tectipleura</taxon>
        <taxon>Aplysiida</taxon>
        <taxon>Aplysioidea</taxon>
        <taxon>Aplysiidae</taxon>
        <taxon>Aplysia</taxon>
    </lineage>
</organism>
<dbReference type="Pfam" id="PF06644">
    <property type="entry name" value="ATP11"/>
    <property type="match status" value="1"/>
</dbReference>
<evidence type="ECO:0000313" key="7">
    <source>
        <dbReference type="RefSeq" id="XP_005098395.2"/>
    </source>
</evidence>
<dbReference type="RefSeq" id="XP_005098395.2">
    <property type="nucleotide sequence ID" value="XM_005098338.3"/>
</dbReference>